<organism evidence="1 3">
    <name type="scientific">Spiroplasma phoeniceum P40</name>
    <dbReference type="NCBI Taxonomy" id="1276259"/>
    <lineage>
        <taxon>Bacteria</taxon>
        <taxon>Bacillati</taxon>
        <taxon>Mycoplasmatota</taxon>
        <taxon>Mollicutes</taxon>
        <taxon>Entomoplasmatales</taxon>
        <taxon>Spiroplasmataceae</taxon>
        <taxon>Spiroplasma</taxon>
    </lineage>
</organism>
<dbReference type="KEGG" id="sphh:SDAV_003058"/>
<dbReference type="RefSeq" id="WP_114565614.1">
    <property type="nucleotide sequence ID" value="NZ_CP031089.1"/>
</dbReference>
<proteinExistence type="predicted"/>
<evidence type="ECO:0000313" key="3">
    <source>
        <dbReference type="Proteomes" id="UP000253689"/>
    </source>
</evidence>
<dbReference type="AlphaFoldDB" id="A0A345DSL6"/>
<dbReference type="Proteomes" id="UP000253689">
    <property type="component" value="Plasmid pSPh535"/>
</dbReference>
<name>A0A345DSL6_9MOLU</name>
<sequence length="219" mass="25172">MKKILNLMGTISITFSGIIPLIGMTSNYENKITENLKTNYNKIPIKQEKLEVNVDKRKNKIKFNKYFDLKEIIKITNLISIVIDPYDNFSSEEQIKDRIKQLNPRVDISKIKVTDITPTSAKVTSNDINIYTGNLKVKYNCVIRLRPFISNQHLGEIKNNGTDIPSEEQIKDRIKQLNPRVDISKIKVTNITTKSAIVGFKNNRNIIKFGLKIINFTIC</sequence>
<protein>
    <submittedName>
        <fullName evidence="1">Uncharacterized protein</fullName>
    </submittedName>
</protein>
<geneLocation type="plasmid" evidence="1 3">
    <name>pSPh535</name>
</geneLocation>
<gene>
    <name evidence="1" type="ORF">SDAV_003010</name>
    <name evidence="2" type="ORF">SDAV_003058</name>
</gene>
<dbReference type="EMBL" id="CP031089">
    <property type="protein sequence ID" value="AXF97207.1"/>
    <property type="molecule type" value="Genomic_DNA"/>
</dbReference>
<dbReference type="EMBL" id="CP031089">
    <property type="protein sequence ID" value="AXF97253.1"/>
    <property type="molecule type" value="Genomic_DNA"/>
</dbReference>
<dbReference type="KEGG" id="sphh:SDAV_003010"/>
<evidence type="ECO:0000313" key="2">
    <source>
        <dbReference type="EMBL" id="AXF97253.1"/>
    </source>
</evidence>
<reference evidence="1" key="2">
    <citation type="submission" date="2018-08" db="EMBL/GenBank/DDBJ databases">
        <title>Complete Genome Sequence of Spiroplasma phoeniceum.</title>
        <authorList>
            <person name="Davis R.E."/>
            <person name="Shao J.Y."/>
            <person name="Zhao Y."/>
            <person name="Silver A."/>
            <person name="Stump z."/>
            <person name="Gasparich G."/>
        </authorList>
    </citation>
    <scope>NUCLEOTIDE SEQUENCE</scope>
    <source>
        <strain evidence="1 3">P40</strain>
        <plasmid evidence="1 3">pSPh535</plasmid>
    </source>
</reference>
<keyword evidence="1" id="KW-0614">Plasmid</keyword>
<evidence type="ECO:0000313" key="1">
    <source>
        <dbReference type="EMBL" id="AXF97207.1"/>
    </source>
</evidence>
<accession>A0A345DSL6</accession>
<reference evidence="3" key="1">
    <citation type="submission" date="2018-07" db="EMBL/GenBank/DDBJ databases">
        <title>Complete Genome Sequence of Spiroplasma phoeniceum.</title>
        <authorList>
            <person name="Davis R.E."/>
            <person name="Shao J.Y."/>
            <person name="Zhao Y."/>
            <person name="Silver A."/>
            <person name="Stump z."/>
            <person name="Gasparich G."/>
        </authorList>
    </citation>
    <scope>NUCLEOTIDE SEQUENCE [LARGE SCALE GENOMIC DNA]</scope>
    <source>
        <strain evidence="3">P40</strain>
        <plasmid evidence="3">pSPh535</plasmid>
    </source>
</reference>
<keyword evidence="3" id="KW-1185">Reference proteome</keyword>